<dbReference type="VEuPathDB" id="FungiDB:SPRG_18107"/>
<dbReference type="RefSeq" id="XP_012212928.1">
    <property type="nucleotide sequence ID" value="XM_012357538.1"/>
</dbReference>
<name>A0A067BI07_SAPPC</name>
<feature type="domain" description="Arrestin C-terminal-like" evidence="2">
    <location>
        <begin position="178"/>
        <end position="303"/>
    </location>
</feature>
<dbReference type="OMA" id="CSIPWCP"/>
<dbReference type="InterPro" id="IPR011022">
    <property type="entry name" value="Arrestin_C-like"/>
</dbReference>
<dbReference type="STRING" id="695850.A0A067BI07"/>
<dbReference type="OrthoDB" id="7785529at2759"/>
<dbReference type="PANTHER" id="PTHR11188:SF17">
    <property type="entry name" value="FI21816P1"/>
    <property type="match status" value="1"/>
</dbReference>
<dbReference type="InterPro" id="IPR014756">
    <property type="entry name" value="Ig_E-set"/>
</dbReference>
<evidence type="ECO:0000313" key="4">
    <source>
        <dbReference type="Proteomes" id="UP000030745"/>
    </source>
</evidence>
<sequence length="308" mass="33819">MGVIGQFFGSTSKGSLTLAVENPYYMAGDVIVGALCVVLAEPLQCTEIAILLVGEENVEWRNLQQDTDHRHYYNEYNKFFQRRLILDNSTHELSPGQYTFPFQYPLPSNLPGSYDNGSHGATATIAYSLQGIVSTAGAFARDLKHTYAVRIYRPFGGPIGPAMAETTKTVRTLGLFHKGTCHIRVVVHNNASFLGDSVMIETSVTNTSASTPIKYVSCKLVRSVTLRACGREHVDCEVFSSTKMSGVNASDQASFVQTIRLASSSLWPTTEGDHLSCRYFIELKCSIPWCPDAHLRIPLTLVAGPLAR</sequence>
<dbReference type="GO" id="GO:0015031">
    <property type="term" value="P:protein transport"/>
    <property type="evidence" value="ECO:0007669"/>
    <property type="project" value="TreeGrafter"/>
</dbReference>
<dbReference type="InterPro" id="IPR050357">
    <property type="entry name" value="Arrestin_domain-protein"/>
</dbReference>
<dbReference type="Gene3D" id="2.60.40.640">
    <property type="match status" value="2"/>
</dbReference>
<evidence type="ECO:0000259" key="1">
    <source>
        <dbReference type="Pfam" id="PF00339"/>
    </source>
</evidence>
<feature type="domain" description="Arrestin-like N-terminal" evidence="1">
    <location>
        <begin position="20"/>
        <end position="144"/>
    </location>
</feature>
<dbReference type="EMBL" id="KK584166">
    <property type="protein sequence ID" value="KDO16365.1"/>
    <property type="molecule type" value="Genomic_DNA"/>
</dbReference>
<gene>
    <name evidence="3" type="ORF">SPRG_18107</name>
</gene>
<dbReference type="SUPFAM" id="SSF81296">
    <property type="entry name" value="E set domains"/>
    <property type="match status" value="2"/>
</dbReference>
<dbReference type="InterPro" id="IPR011021">
    <property type="entry name" value="Arrestin-like_N"/>
</dbReference>
<dbReference type="InterPro" id="IPR014752">
    <property type="entry name" value="Arrestin-like_C"/>
</dbReference>
<proteinExistence type="predicted"/>
<evidence type="ECO:0008006" key="5">
    <source>
        <dbReference type="Google" id="ProtNLM"/>
    </source>
</evidence>
<dbReference type="Pfam" id="PF02752">
    <property type="entry name" value="Arrestin_C"/>
    <property type="match status" value="1"/>
</dbReference>
<keyword evidence="4" id="KW-1185">Reference proteome</keyword>
<accession>A0A067BI07</accession>
<dbReference type="PANTHER" id="PTHR11188">
    <property type="entry name" value="ARRESTIN DOMAIN CONTAINING PROTEIN"/>
    <property type="match status" value="1"/>
</dbReference>
<dbReference type="Proteomes" id="UP000030745">
    <property type="component" value="Unassembled WGS sequence"/>
</dbReference>
<evidence type="ECO:0000313" key="3">
    <source>
        <dbReference type="EMBL" id="KDO16365.1"/>
    </source>
</evidence>
<dbReference type="GO" id="GO:0005737">
    <property type="term" value="C:cytoplasm"/>
    <property type="evidence" value="ECO:0007669"/>
    <property type="project" value="TreeGrafter"/>
</dbReference>
<dbReference type="GeneID" id="24139633"/>
<organism evidence="3 4">
    <name type="scientific">Saprolegnia parasitica (strain CBS 223.65)</name>
    <dbReference type="NCBI Taxonomy" id="695850"/>
    <lineage>
        <taxon>Eukaryota</taxon>
        <taxon>Sar</taxon>
        <taxon>Stramenopiles</taxon>
        <taxon>Oomycota</taxon>
        <taxon>Saprolegniomycetes</taxon>
        <taxon>Saprolegniales</taxon>
        <taxon>Saprolegniaceae</taxon>
        <taxon>Saprolegnia</taxon>
    </lineage>
</organism>
<reference evidence="3 4" key="1">
    <citation type="journal article" date="2013" name="PLoS Genet.">
        <title>Distinctive expansion of potential virulence genes in the genome of the oomycete fish pathogen Saprolegnia parasitica.</title>
        <authorList>
            <person name="Jiang R.H."/>
            <person name="de Bruijn I."/>
            <person name="Haas B.J."/>
            <person name="Belmonte R."/>
            <person name="Lobach L."/>
            <person name="Christie J."/>
            <person name="van den Ackerveken G."/>
            <person name="Bottin A."/>
            <person name="Bulone V."/>
            <person name="Diaz-Moreno S.M."/>
            <person name="Dumas B."/>
            <person name="Fan L."/>
            <person name="Gaulin E."/>
            <person name="Govers F."/>
            <person name="Grenville-Briggs L.J."/>
            <person name="Horner N.R."/>
            <person name="Levin J.Z."/>
            <person name="Mammella M."/>
            <person name="Meijer H.J."/>
            <person name="Morris P."/>
            <person name="Nusbaum C."/>
            <person name="Oome S."/>
            <person name="Phillips A.J."/>
            <person name="van Rooyen D."/>
            <person name="Rzeszutek E."/>
            <person name="Saraiva M."/>
            <person name="Secombes C.J."/>
            <person name="Seidl M.F."/>
            <person name="Snel B."/>
            <person name="Stassen J.H."/>
            <person name="Sykes S."/>
            <person name="Tripathy S."/>
            <person name="van den Berg H."/>
            <person name="Vega-Arreguin J.C."/>
            <person name="Wawra S."/>
            <person name="Young S.K."/>
            <person name="Zeng Q."/>
            <person name="Dieguez-Uribeondo J."/>
            <person name="Russ C."/>
            <person name="Tyler B.M."/>
            <person name="van West P."/>
        </authorList>
    </citation>
    <scope>NUCLEOTIDE SEQUENCE [LARGE SCALE GENOMIC DNA]</scope>
    <source>
        <strain evidence="3 4">CBS 223.65</strain>
    </source>
</reference>
<dbReference type="AlphaFoldDB" id="A0A067BI07"/>
<dbReference type="Pfam" id="PF00339">
    <property type="entry name" value="Arrestin_N"/>
    <property type="match status" value="1"/>
</dbReference>
<protein>
    <recommendedName>
        <fullName evidence="5">Arrestin C-terminal-like domain-containing protein</fullName>
    </recommendedName>
</protein>
<dbReference type="KEGG" id="spar:SPRG_18107"/>
<evidence type="ECO:0000259" key="2">
    <source>
        <dbReference type="Pfam" id="PF02752"/>
    </source>
</evidence>